<organism evidence="1 2">
    <name type="scientific">Mola mola</name>
    <name type="common">Ocean sunfish</name>
    <name type="synonym">Tetraodon mola</name>
    <dbReference type="NCBI Taxonomy" id="94237"/>
    <lineage>
        <taxon>Eukaryota</taxon>
        <taxon>Metazoa</taxon>
        <taxon>Chordata</taxon>
        <taxon>Craniata</taxon>
        <taxon>Vertebrata</taxon>
        <taxon>Euteleostomi</taxon>
        <taxon>Actinopterygii</taxon>
        <taxon>Neopterygii</taxon>
        <taxon>Teleostei</taxon>
        <taxon>Neoteleostei</taxon>
        <taxon>Acanthomorphata</taxon>
        <taxon>Eupercaria</taxon>
        <taxon>Tetraodontiformes</taxon>
        <taxon>Molidae</taxon>
        <taxon>Mola</taxon>
    </lineage>
</organism>
<dbReference type="Gene3D" id="3.80.10.10">
    <property type="entry name" value="Ribonuclease Inhibitor"/>
    <property type="match status" value="1"/>
</dbReference>
<dbReference type="OMA" id="HICDNAG"/>
<proteinExistence type="predicted"/>
<dbReference type="SUPFAM" id="SSF52047">
    <property type="entry name" value="RNI-like"/>
    <property type="match status" value="1"/>
</dbReference>
<dbReference type="Proteomes" id="UP000261620">
    <property type="component" value="Unplaced"/>
</dbReference>
<dbReference type="InterPro" id="IPR032675">
    <property type="entry name" value="LRR_dom_sf"/>
</dbReference>
<reference evidence="1" key="1">
    <citation type="submission" date="2025-08" db="UniProtKB">
        <authorList>
            <consortium name="Ensembl"/>
        </authorList>
    </citation>
    <scope>IDENTIFICATION</scope>
</reference>
<dbReference type="Ensembl" id="ENSMMOT00000019764.1">
    <property type="protein sequence ID" value="ENSMMOP00000019438.1"/>
    <property type="gene ID" value="ENSMMOG00000014741.1"/>
</dbReference>
<protein>
    <recommendedName>
        <fullName evidence="3">Tubulin folding cofactor E-like a</fullName>
    </recommendedName>
</protein>
<accession>A0A3Q3WNK9</accession>
<name>A0A3Q3WNK9_MOLML</name>
<keyword evidence="2" id="KW-1185">Reference proteome</keyword>
<dbReference type="STRING" id="94237.ENSMMOP00000019438"/>
<dbReference type="AlphaFoldDB" id="A0A3Q3WNK9"/>
<evidence type="ECO:0000313" key="1">
    <source>
        <dbReference type="Ensembl" id="ENSMMOP00000019438.1"/>
    </source>
</evidence>
<reference evidence="1" key="2">
    <citation type="submission" date="2025-09" db="UniProtKB">
        <authorList>
            <consortium name="Ensembl"/>
        </authorList>
    </citation>
    <scope>IDENTIFICATION</scope>
</reference>
<sequence>MDTPSSSDEQESCTFVHVLSEKYNPDNFPYGYGVVVKSSPPGSPIKDRLFLPSTLVLDHCGITKAGDGSYIAAFCAHVVELDLSSNQLNDWVEICTIVSNVPHLDFLNVSMNPLSRVELEPSMADVFSGVRKLVLINTHVSWDTVRTLTQHAPE</sequence>
<evidence type="ECO:0008006" key="3">
    <source>
        <dbReference type="Google" id="ProtNLM"/>
    </source>
</evidence>
<evidence type="ECO:0000313" key="2">
    <source>
        <dbReference type="Proteomes" id="UP000261620"/>
    </source>
</evidence>